<proteinExistence type="predicted"/>
<dbReference type="InterPro" id="IPR050109">
    <property type="entry name" value="HTH-type_TetR-like_transc_reg"/>
</dbReference>
<dbReference type="EMBL" id="JBBHJZ010000002">
    <property type="protein sequence ID" value="MEJ5977342.1"/>
    <property type="molecule type" value="Genomic_DNA"/>
</dbReference>
<evidence type="ECO:0000256" key="3">
    <source>
        <dbReference type="ARBA" id="ARBA00023163"/>
    </source>
</evidence>
<dbReference type="PROSITE" id="PS50977">
    <property type="entry name" value="HTH_TETR_2"/>
    <property type="match status" value="1"/>
</dbReference>
<evidence type="ECO:0000256" key="1">
    <source>
        <dbReference type="ARBA" id="ARBA00023015"/>
    </source>
</evidence>
<keyword evidence="7" id="KW-1185">Reference proteome</keyword>
<feature type="DNA-binding region" description="H-T-H motif" evidence="4">
    <location>
        <begin position="35"/>
        <end position="54"/>
    </location>
</feature>
<keyword evidence="1" id="KW-0805">Transcription regulation</keyword>
<dbReference type="InterPro" id="IPR009057">
    <property type="entry name" value="Homeodomain-like_sf"/>
</dbReference>
<evidence type="ECO:0000259" key="5">
    <source>
        <dbReference type="PROSITE" id="PS50977"/>
    </source>
</evidence>
<evidence type="ECO:0000256" key="2">
    <source>
        <dbReference type="ARBA" id="ARBA00023125"/>
    </source>
</evidence>
<dbReference type="PRINTS" id="PR00455">
    <property type="entry name" value="HTHTETR"/>
</dbReference>
<reference evidence="6 7" key="1">
    <citation type="submission" date="2024-03" db="EMBL/GenBank/DDBJ databases">
        <authorList>
            <person name="Jo J.-H."/>
        </authorList>
    </citation>
    <scope>NUCLEOTIDE SEQUENCE [LARGE SCALE GENOMIC DNA]</scope>
    <source>
        <strain evidence="6 7">PS1R-30</strain>
    </source>
</reference>
<gene>
    <name evidence="6" type="ORF">WG901_11890</name>
</gene>
<protein>
    <submittedName>
        <fullName evidence="6">Helix-turn-helix domain-containing protein</fullName>
    </submittedName>
</protein>
<dbReference type="PANTHER" id="PTHR30055:SF234">
    <property type="entry name" value="HTH-TYPE TRANSCRIPTIONAL REGULATOR BETI"/>
    <property type="match status" value="1"/>
</dbReference>
<dbReference type="Pfam" id="PF00440">
    <property type="entry name" value="TetR_N"/>
    <property type="match status" value="1"/>
</dbReference>
<evidence type="ECO:0000313" key="6">
    <source>
        <dbReference type="EMBL" id="MEJ5977342.1"/>
    </source>
</evidence>
<dbReference type="RefSeq" id="WP_339587281.1">
    <property type="nucleotide sequence ID" value="NZ_JBBHJZ010000002.1"/>
</dbReference>
<evidence type="ECO:0000313" key="7">
    <source>
        <dbReference type="Proteomes" id="UP001361239"/>
    </source>
</evidence>
<keyword evidence="3" id="KW-0804">Transcription</keyword>
<dbReference type="Gene3D" id="1.10.357.10">
    <property type="entry name" value="Tetracycline Repressor, domain 2"/>
    <property type="match status" value="1"/>
</dbReference>
<dbReference type="SUPFAM" id="SSF46689">
    <property type="entry name" value="Homeodomain-like"/>
    <property type="match status" value="1"/>
</dbReference>
<name>A0ABU8RW88_9SPHN</name>
<feature type="domain" description="HTH tetR-type" evidence="5">
    <location>
        <begin position="12"/>
        <end position="72"/>
    </location>
</feature>
<dbReference type="PANTHER" id="PTHR30055">
    <property type="entry name" value="HTH-TYPE TRANSCRIPTIONAL REGULATOR RUTR"/>
    <property type="match status" value="1"/>
</dbReference>
<dbReference type="Proteomes" id="UP001361239">
    <property type="component" value="Unassembled WGS sequence"/>
</dbReference>
<sequence length="208" mass="23514">MASTPGSKARGSRSKLRLIEAAYDLLGEEGYHAFSARRVAQKAGLKPQLVHYYFRSMEELLIAVFQRSSARYFRLHDEALSSRHPMRALWALNSNLPEGKRMTEYVALGKVYPGLREEMRHTGERFRSQQIEAMERIYTERGFDHTIVGPHGMVLLMSAVARNFVIEDEVGVSLGHDEVKQLIRQVLDRFDPLDADELAGADLASHGA</sequence>
<comment type="caution">
    <text evidence="6">The sequence shown here is derived from an EMBL/GenBank/DDBJ whole genome shotgun (WGS) entry which is preliminary data.</text>
</comment>
<organism evidence="6 7">
    <name type="scientific">Novosphingobium anseongense</name>
    <dbReference type="NCBI Taxonomy" id="3133436"/>
    <lineage>
        <taxon>Bacteria</taxon>
        <taxon>Pseudomonadati</taxon>
        <taxon>Pseudomonadota</taxon>
        <taxon>Alphaproteobacteria</taxon>
        <taxon>Sphingomonadales</taxon>
        <taxon>Sphingomonadaceae</taxon>
        <taxon>Novosphingobium</taxon>
    </lineage>
</organism>
<accession>A0ABU8RW88</accession>
<dbReference type="InterPro" id="IPR001647">
    <property type="entry name" value="HTH_TetR"/>
</dbReference>
<evidence type="ECO:0000256" key="4">
    <source>
        <dbReference type="PROSITE-ProRule" id="PRU00335"/>
    </source>
</evidence>
<keyword evidence="2 4" id="KW-0238">DNA-binding</keyword>